<dbReference type="GO" id="GO:0016618">
    <property type="term" value="F:hydroxypyruvate reductase [NAD(P)H] activity"/>
    <property type="evidence" value="ECO:0007669"/>
    <property type="project" value="TreeGrafter"/>
</dbReference>
<dbReference type="InterPro" id="IPR006140">
    <property type="entry name" value="D-isomer_DH_NAD-bd"/>
</dbReference>
<dbReference type="InterPro" id="IPR006139">
    <property type="entry name" value="D-isomer_2_OHA_DH_cat_dom"/>
</dbReference>
<evidence type="ECO:0000256" key="2">
    <source>
        <dbReference type="ARBA" id="ARBA00023002"/>
    </source>
</evidence>
<dbReference type="PANTHER" id="PTHR10996">
    <property type="entry name" value="2-HYDROXYACID DEHYDROGENASE-RELATED"/>
    <property type="match status" value="1"/>
</dbReference>
<dbReference type="EMBL" id="GL376614">
    <property type="status" value="NOT_ANNOTATED_CDS"/>
    <property type="molecule type" value="Genomic_DNA"/>
</dbReference>
<dbReference type="InterPro" id="IPR036291">
    <property type="entry name" value="NAD(P)-bd_dom_sf"/>
</dbReference>
<accession>K3X967</accession>
<dbReference type="InterPro" id="IPR050223">
    <property type="entry name" value="D-isomer_2-hydroxyacid_DH"/>
</dbReference>
<comment type="similarity">
    <text evidence="1 3">Belongs to the D-isomer specific 2-hydroxyacid dehydrogenase family.</text>
</comment>
<evidence type="ECO:0000256" key="3">
    <source>
        <dbReference type="RuleBase" id="RU003719"/>
    </source>
</evidence>
<dbReference type="FunFam" id="3.40.50.720:FF:000026">
    <property type="entry name" value="Glyoxylate/hydroxypyruvate reductase B"/>
    <property type="match status" value="1"/>
</dbReference>
<protein>
    <recommendedName>
        <fullName evidence="8">Glyoxylate reductase/hydroxypyruvate reductase</fullName>
    </recommendedName>
</protein>
<feature type="domain" description="D-isomer specific 2-hydroxyacid dehydrogenase catalytic" evidence="4">
    <location>
        <begin position="19"/>
        <end position="318"/>
    </location>
</feature>
<dbReference type="SUPFAM" id="SSF51735">
    <property type="entry name" value="NAD(P)-binding Rossmann-fold domains"/>
    <property type="match status" value="1"/>
</dbReference>
<dbReference type="Gene3D" id="3.40.50.720">
    <property type="entry name" value="NAD(P)-binding Rossmann-like Domain"/>
    <property type="match status" value="2"/>
</dbReference>
<dbReference type="GO" id="GO:0005829">
    <property type="term" value="C:cytosol"/>
    <property type="evidence" value="ECO:0007669"/>
    <property type="project" value="TreeGrafter"/>
</dbReference>
<dbReference type="EnsemblProtists" id="PYU1_T013766">
    <property type="protein sequence ID" value="PYU1_T013766"/>
    <property type="gene ID" value="PYU1_G013737"/>
</dbReference>
<evidence type="ECO:0000313" key="7">
    <source>
        <dbReference type="Proteomes" id="UP000019132"/>
    </source>
</evidence>
<dbReference type="Pfam" id="PF00389">
    <property type="entry name" value="2-Hacid_dh"/>
    <property type="match status" value="1"/>
</dbReference>
<dbReference type="GO" id="GO:0051287">
    <property type="term" value="F:NAD binding"/>
    <property type="evidence" value="ECO:0007669"/>
    <property type="project" value="InterPro"/>
</dbReference>
<evidence type="ECO:0008006" key="8">
    <source>
        <dbReference type="Google" id="ProtNLM"/>
    </source>
</evidence>
<dbReference type="CDD" id="cd05301">
    <property type="entry name" value="GDH"/>
    <property type="match status" value="1"/>
</dbReference>
<dbReference type="PANTHER" id="PTHR10996:SF257">
    <property type="entry name" value="GLYOXYLATE REDUCTASE 1"/>
    <property type="match status" value="1"/>
</dbReference>
<dbReference type="eggNOG" id="KOG0069">
    <property type="taxonomic scope" value="Eukaryota"/>
</dbReference>
<dbReference type="STRING" id="431595.K3X967"/>
<name>K3X967_GLOUD</name>
<dbReference type="GO" id="GO:0030267">
    <property type="term" value="F:glyoxylate reductase (NADPH) activity"/>
    <property type="evidence" value="ECO:0007669"/>
    <property type="project" value="TreeGrafter"/>
</dbReference>
<feature type="domain" description="D-isomer specific 2-hydroxyacid dehydrogenase NAD-binding" evidence="5">
    <location>
        <begin position="108"/>
        <end position="289"/>
    </location>
</feature>
<evidence type="ECO:0000313" key="6">
    <source>
        <dbReference type="EnsemblProtists" id="PYU1_T013766"/>
    </source>
</evidence>
<evidence type="ECO:0000256" key="1">
    <source>
        <dbReference type="ARBA" id="ARBA00005854"/>
    </source>
</evidence>
<reference evidence="7" key="2">
    <citation type="submission" date="2010-04" db="EMBL/GenBank/DDBJ databases">
        <authorList>
            <person name="Buell R."/>
            <person name="Hamilton J."/>
            <person name="Hostetler J."/>
        </authorList>
    </citation>
    <scope>NUCLEOTIDE SEQUENCE [LARGE SCALE GENOMIC DNA]</scope>
    <source>
        <strain evidence="7">DAOM:BR144</strain>
    </source>
</reference>
<dbReference type="HOGENOM" id="CLU_019796_1_2_1"/>
<dbReference type="SUPFAM" id="SSF52283">
    <property type="entry name" value="Formate/glycerate dehydrogenase catalytic domain-like"/>
    <property type="match status" value="1"/>
</dbReference>
<keyword evidence="7" id="KW-1185">Reference proteome</keyword>
<reference evidence="7" key="1">
    <citation type="journal article" date="2010" name="Genome Biol.">
        <title>Genome sequence of the necrotrophic plant pathogen Pythium ultimum reveals original pathogenicity mechanisms and effector repertoire.</title>
        <authorList>
            <person name="Levesque C.A."/>
            <person name="Brouwer H."/>
            <person name="Cano L."/>
            <person name="Hamilton J.P."/>
            <person name="Holt C."/>
            <person name="Huitema E."/>
            <person name="Raffaele S."/>
            <person name="Robideau G.P."/>
            <person name="Thines M."/>
            <person name="Win J."/>
            <person name="Zerillo M.M."/>
            <person name="Beakes G.W."/>
            <person name="Boore J.L."/>
            <person name="Busam D."/>
            <person name="Dumas B."/>
            <person name="Ferriera S."/>
            <person name="Fuerstenberg S.I."/>
            <person name="Gachon C.M."/>
            <person name="Gaulin E."/>
            <person name="Govers F."/>
            <person name="Grenville-Briggs L."/>
            <person name="Horner N."/>
            <person name="Hostetler J."/>
            <person name="Jiang R.H."/>
            <person name="Johnson J."/>
            <person name="Krajaejun T."/>
            <person name="Lin H."/>
            <person name="Meijer H.J."/>
            <person name="Moore B."/>
            <person name="Morris P."/>
            <person name="Phuntmart V."/>
            <person name="Puiu D."/>
            <person name="Shetty J."/>
            <person name="Stajich J.E."/>
            <person name="Tripathy S."/>
            <person name="Wawra S."/>
            <person name="van West P."/>
            <person name="Whitty B.R."/>
            <person name="Coutinho P.M."/>
            <person name="Henrissat B."/>
            <person name="Martin F."/>
            <person name="Thomas P.D."/>
            <person name="Tyler B.M."/>
            <person name="De Vries R.P."/>
            <person name="Kamoun S."/>
            <person name="Yandell M."/>
            <person name="Tisserat N."/>
            <person name="Buell C.R."/>
        </authorList>
    </citation>
    <scope>NUCLEOTIDE SEQUENCE</scope>
    <source>
        <strain evidence="7">DAOM:BR144</strain>
    </source>
</reference>
<dbReference type="VEuPathDB" id="FungiDB:PYU1_G013737"/>
<dbReference type="AlphaFoldDB" id="K3X967"/>
<dbReference type="InParanoid" id="K3X967"/>
<organism evidence="6 7">
    <name type="scientific">Globisporangium ultimum (strain ATCC 200006 / CBS 805.95 / DAOM BR144)</name>
    <name type="common">Pythium ultimum</name>
    <dbReference type="NCBI Taxonomy" id="431595"/>
    <lineage>
        <taxon>Eukaryota</taxon>
        <taxon>Sar</taxon>
        <taxon>Stramenopiles</taxon>
        <taxon>Oomycota</taxon>
        <taxon>Peronosporomycetes</taxon>
        <taxon>Pythiales</taxon>
        <taxon>Pythiaceae</taxon>
        <taxon>Globisporangium</taxon>
    </lineage>
</organism>
<dbReference type="Pfam" id="PF02826">
    <property type="entry name" value="2-Hacid_dh_C"/>
    <property type="match status" value="1"/>
</dbReference>
<proteinExistence type="inferred from homology"/>
<keyword evidence="2 3" id="KW-0560">Oxidoreductase</keyword>
<dbReference type="InterPro" id="IPR029753">
    <property type="entry name" value="D-isomer_DH_CS"/>
</dbReference>
<sequence length="321" mass="34788">MSNPYNFQKLVSASSTASSVEITYHTSENERIARDELLRQVKGCTGLFCLVADRVDAELLDHAGPSLKVVSTMSVGFNHIDIDACKERNVRVGHTPGVLDVSTAETAIALTFAAKRRVLECAESAAKGEWGTWQPFKYCGTDVSDCTVGVIGLGRIGMTYARMLKFGFNCKIIYTGPREKPEHVAALGGDVEYVDMDTLLARSDIVSMHLPLTDATRQSFNADCFAKMKSDAVFVNTSRGDVVDQEALYDALSTGKIASAGLDVTSPEPLPPTHKLFALPNCVILPHIGSATMKTRRAMADIANKNLFAGVYGHELPHGVW</sequence>
<evidence type="ECO:0000259" key="5">
    <source>
        <dbReference type="Pfam" id="PF02826"/>
    </source>
</evidence>
<dbReference type="OMA" id="PHIAWAY"/>
<dbReference type="PROSITE" id="PS00671">
    <property type="entry name" value="D_2_HYDROXYACID_DH_3"/>
    <property type="match status" value="1"/>
</dbReference>
<reference evidence="6" key="3">
    <citation type="submission" date="2015-02" db="UniProtKB">
        <authorList>
            <consortium name="EnsemblProtists"/>
        </authorList>
    </citation>
    <scope>IDENTIFICATION</scope>
    <source>
        <strain evidence="6">DAOM BR144</strain>
    </source>
</reference>
<dbReference type="Proteomes" id="UP000019132">
    <property type="component" value="Unassembled WGS sequence"/>
</dbReference>
<evidence type="ECO:0000259" key="4">
    <source>
        <dbReference type="Pfam" id="PF00389"/>
    </source>
</evidence>